<dbReference type="Gene3D" id="3.50.50.60">
    <property type="entry name" value="FAD/NAD(P)-binding domain"/>
    <property type="match status" value="1"/>
</dbReference>
<dbReference type="PANTHER" id="PTHR43539:SF91">
    <property type="entry name" value="FAD-DEPENDENT URATE HYDROXYLASE"/>
    <property type="match status" value="1"/>
</dbReference>
<dbReference type="RefSeq" id="WP_128934629.1">
    <property type="nucleotide sequence ID" value="NZ_CP022221.1"/>
</dbReference>
<dbReference type="PANTHER" id="PTHR43539">
    <property type="entry name" value="FLAVIN-BINDING MONOOXYGENASE-LIKE PROTEIN (AFU_ORTHOLOGUE AFUA_4G09220)"/>
    <property type="match status" value="1"/>
</dbReference>
<evidence type="ECO:0000313" key="3">
    <source>
        <dbReference type="Proteomes" id="UP000290174"/>
    </source>
</evidence>
<dbReference type="AlphaFoldDB" id="A0A4Q0QXJ5"/>
<dbReference type="PRINTS" id="PR00368">
    <property type="entry name" value="FADPNR"/>
</dbReference>
<protein>
    <submittedName>
        <fullName evidence="2">NAD(P)/FAD-dependent oxidoreductase</fullName>
    </submittedName>
</protein>
<proteinExistence type="predicted"/>
<dbReference type="Proteomes" id="UP000290174">
    <property type="component" value="Unassembled WGS sequence"/>
</dbReference>
<organism evidence="2 3">
    <name type="scientific">Bradyrhizobium zhanjiangense</name>
    <dbReference type="NCBI Taxonomy" id="1325107"/>
    <lineage>
        <taxon>Bacteria</taxon>
        <taxon>Pseudomonadati</taxon>
        <taxon>Pseudomonadota</taxon>
        <taxon>Alphaproteobacteria</taxon>
        <taxon>Hyphomicrobiales</taxon>
        <taxon>Nitrobacteraceae</taxon>
        <taxon>Bradyrhizobium</taxon>
    </lineage>
</organism>
<dbReference type="InterPro" id="IPR050982">
    <property type="entry name" value="Auxin_biosynth/cation_transpt"/>
</dbReference>
<dbReference type="PRINTS" id="PR00411">
    <property type="entry name" value="PNDRDTASEI"/>
</dbReference>
<dbReference type="EMBL" id="RKMK01000002">
    <property type="protein sequence ID" value="RXH02403.1"/>
    <property type="molecule type" value="Genomic_DNA"/>
</dbReference>
<dbReference type="SUPFAM" id="SSF51905">
    <property type="entry name" value="FAD/NAD(P)-binding domain"/>
    <property type="match status" value="2"/>
</dbReference>
<dbReference type="GO" id="GO:0004497">
    <property type="term" value="F:monooxygenase activity"/>
    <property type="evidence" value="ECO:0007669"/>
    <property type="project" value="TreeGrafter"/>
</dbReference>
<name>A0A4Q0QXJ5_9BRAD</name>
<gene>
    <name evidence="2" type="ORF">EAS61_02795</name>
</gene>
<evidence type="ECO:0000256" key="1">
    <source>
        <dbReference type="ARBA" id="ARBA00023002"/>
    </source>
</evidence>
<dbReference type="InterPro" id="IPR036188">
    <property type="entry name" value="FAD/NAD-bd_sf"/>
</dbReference>
<dbReference type="GO" id="GO:0050660">
    <property type="term" value="F:flavin adenine dinucleotide binding"/>
    <property type="evidence" value="ECO:0007669"/>
    <property type="project" value="TreeGrafter"/>
</dbReference>
<evidence type="ECO:0000313" key="2">
    <source>
        <dbReference type="EMBL" id="RXH02403.1"/>
    </source>
</evidence>
<accession>A0A4Q0QXJ5</accession>
<keyword evidence="1" id="KW-0560">Oxidoreductase</keyword>
<comment type="caution">
    <text evidence="2">The sequence shown here is derived from an EMBL/GenBank/DDBJ whole genome shotgun (WGS) entry which is preliminary data.</text>
</comment>
<reference evidence="2 3" key="1">
    <citation type="submission" date="2018-11" db="EMBL/GenBank/DDBJ databases">
        <title>Bradyrhizobium sp. nov., isolated from effective nodules of peanut in China.</title>
        <authorList>
            <person name="Li Y."/>
        </authorList>
    </citation>
    <scope>NUCLEOTIDE SEQUENCE [LARGE SCALE GENOMIC DNA]</scope>
    <source>
        <strain evidence="2 3">CCBAU 51770</strain>
    </source>
</reference>
<sequence>MSDGLAALAVQVRADLAKTAHPCMPWLTPMTAPDGGRALDVLIVGAGQSGLATAFGLQRSQVTNILVLDKADEDFEGPWLTYARMPTLRSPKDYTGPDLDLPSLTYQAWHEAKFGTESWRDLGLIPREYWAAYLLWYRKVLDLPVRNGCEVTDIAPGVNGLLQATVRTARGVEMLYARKIVLATGQEGMGDWGIPEPLQHLSASRCVTCAAPTDFTALRGKRVAVIGAGASAFDNAAMALEAGAGAVHLLCRRAAIQLVQPYRWLTFRGFLRHFSELDDSWRWRFMRAILELREGFPQATYDRCAQHATFHLHEGAAVEGARETVDGLLLRTPRGEIAVDFVICATGVMMDFAGRPELKRCADNIARWADCYTPPPQEQSPRLGAFPYLTDDYAFRERAAGRTPWISDIHLFAIASTMSFGPSGSSINAMTTAVPKLVHGLTRGLFRADIDKHWAAFQAYDVPQAVIRRTPATAAGDA</sequence>
<dbReference type="Pfam" id="PF13738">
    <property type="entry name" value="Pyr_redox_3"/>
    <property type="match status" value="1"/>
</dbReference>